<dbReference type="AlphaFoldDB" id="A0AAJ7BSG3"/>
<name>A0AAJ7BSG3_CEPCN</name>
<feature type="compositionally biased region" description="Polar residues" evidence="1">
    <location>
        <begin position="101"/>
        <end position="110"/>
    </location>
</feature>
<gene>
    <name evidence="3" type="primary">LOC107266849</name>
</gene>
<dbReference type="KEGG" id="ccin:107266849"/>
<protein>
    <submittedName>
        <fullName evidence="3">Uncharacterized protein LOC107266849</fullName>
    </submittedName>
</protein>
<keyword evidence="2" id="KW-1185">Reference proteome</keyword>
<feature type="compositionally biased region" description="Basic residues" evidence="1">
    <location>
        <begin position="114"/>
        <end position="126"/>
    </location>
</feature>
<organism evidence="2 3">
    <name type="scientific">Cephus cinctus</name>
    <name type="common">Wheat stem sawfly</name>
    <dbReference type="NCBI Taxonomy" id="211228"/>
    <lineage>
        <taxon>Eukaryota</taxon>
        <taxon>Metazoa</taxon>
        <taxon>Ecdysozoa</taxon>
        <taxon>Arthropoda</taxon>
        <taxon>Hexapoda</taxon>
        <taxon>Insecta</taxon>
        <taxon>Pterygota</taxon>
        <taxon>Neoptera</taxon>
        <taxon>Endopterygota</taxon>
        <taxon>Hymenoptera</taxon>
        <taxon>Cephoidea</taxon>
        <taxon>Cephidae</taxon>
        <taxon>Cephus</taxon>
    </lineage>
</organism>
<proteinExistence type="predicted"/>
<dbReference type="Proteomes" id="UP000694920">
    <property type="component" value="Unplaced"/>
</dbReference>
<dbReference type="GO" id="GO:0003676">
    <property type="term" value="F:nucleic acid binding"/>
    <property type="evidence" value="ECO:0007669"/>
    <property type="project" value="InterPro"/>
</dbReference>
<dbReference type="GeneID" id="107266849"/>
<dbReference type="InterPro" id="IPR036875">
    <property type="entry name" value="Znf_CCHC_sf"/>
</dbReference>
<reference evidence="3" key="1">
    <citation type="submission" date="2025-08" db="UniProtKB">
        <authorList>
            <consortium name="RefSeq"/>
        </authorList>
    </citation>
    <scope>IDENTIFICATION</scope>
</reference>
<accession>A0AAJ7BSG3</accession>
<dbReference type="RefSeq" id="XP_015593276.1">
    <property type="nucleotide sequence ID" value="XM_015737790.2"/>
</dbReference>
<evidence type="ECO:0000313" key="2">
    <source>
        <dbReference type="Proteomes" id="UP000694920"/>
    </source>
</evidence>
<sequence length="283" mass="31762">MDRRNRQPISKNRHRVLSGFIQFLEDAFKEILEPLPTAEMQALHLNEISSPDNPVSSDVKEGQSLKVRPPVRSGALKPDAPQGLTPAKNRRRHVSRRDHPTTTSRSTSFEPVTRRSRCRGRARRKSTPSLPAAVREYSRCTATSVLSPLMSLSVSKPQLGSSTADCKGLLQYDSLPKTTPQLPIFHKSHHERPALSLQSLPLPNATPAIPHQHDKPSSSWACWNCLEIGHHYSSCPHPRNWFCYGCGRRNFTLSKCPDCSHQYILGERRSSVYTHPAHNGYPG</sequence>
<feature type="region of interest" description="Disordered" evidence="1">
    <location>
        <begin position="48"/>
        <end position="130"/>
    </location>
</feature>
<dbReference type="GO" id="GO:0008270">
    <property type="term" value="F:zinc ion binding"/>
    <property type="evidence" value="ECO:0007669"/>
    <property type="project" value="InterPro"/>
</dbReference>
<dbReference type="SUPFAM" id="SSF57756">
    <property type="entry name" value="Retrovirus zinc finger-like domains"/>
    <property type="match status" value="1"/>
</dbReference>
<evidence type="ECO:0000313" key="3">
    <source>
        <dbReference type="RefSeq" id="XP_015593276.1"/>
    </source>
</evidence>
<evidence type="ECO:0000256" key="1">
    <source>
        <dbReference type="SAM" id="MobiDB-lite"/>
    </source>
</evidence>